<protein>
    <recommendedName>
        <fullName evidence="3">Cache domain-containing protein</fullName>
    </recommendedName>
</protein>
<dbReference type="Gene3D" id="3.30.450.20">
    <property type="entry name" value="PAS domain"/>
    <property type="match status" value="1"/>
</dbReference>
<dbReference type="KEGG" id="hsr:HSBAA_58810"/>
<dbReference type="CDD" id="cd18774">
    <property type="entry name" value="PDC2_HK_sensor"/>
    <property type="match status" value="1"/>
</dbReference>
<reference evidence="1 2" key="1">
    <citation type="journal article" date="2019" name="Microbiol. Resour. Announc.">
        <title>Complete Genome Sequence of Halomonas sulfidaeris Strain Esulfide1 Isolated from a Metal Sulfide Rock at a Depth of 2,200 Meters, Obtained Using Nanopore Sequencing.</title>
        <authorList>
            <person name="Saito M."/>
            <person name="Nishigata A."/>
            <person name="Galipon J."/>
            <person name="Arakawa K."/>
        </authorList>
    </citation>
    <scope>NUCLEOTIDE SEQUENCE [LARGE SCALE GENOMIC DNA]</scope>
    <source>
        <strain evidence="1 2">ATCC BAA-803</strain>
    </source>
</reference>
<proteinExistence type="predicted"/>
<evidence type="ECO:0000313" key="2">
    <source>
        <dbReference type="Proteomes" id="UP000320231"/>
    </source>
</evidence>
<gene>
    <name evidence="1" type="ORF">HSBAA_58810</name>
</gene>
<accession>A0A455UEQ2</accession>
<evidence type="ECO:0000313" key="1">
    <source>
        <dbReference type="EMBL" id="BBI64575.1"/>
    </source>
</evidence>
<dbReference type="Proteomes" id="UP000320231">
    <property type="component" value="Chromosome"/>
</dbReference>
<sequence>MYHGRGLDSPNGDFAGVVIARIVPRVFADALHQMHVYEGESIALIDSDSKLIARHPSPGEQFPIGLNIASERASQEEARELESGETAWSLRAVSPLMVVSVYFVCKE</sequence>
<name>A0A455UEQ2_9GAMM</name>
<organism evidence="1 2">
    <name type="scientific">Vreelandella sulfidaeris</name>
    <dbReference type="NCBI Taxonomy" id="115553"/>
    <lineage>
        <taxon>Bacteria</taxon>
        <taxon>Pseudomonadati</taxon>
        <taxon>Pseudomonadota</taxon>
        <taxon>Gammaproteobacteria</taxon>
        <taxon>Oceanospirillales</taxon>
        <taxon>Halomonadaceae</taxon>
        <taxon>Vreelandella</taxon>
    </lineage>
</organism>
<dbReference type="AlphaFoldDB" id="A0A455UEQ2"/>
<evidence type="ECO:0008006" key="3">
    <source>
        <dbReference type="Google" id="ProtNLM"/>
    </source>
</evidence>
<dbReference type="EMBL" id="AP019514">
    <property type="protein sequence ID" value="BBI64575.1"/>
    <property type="molecule type" value="Genomic_DNA"/>
</dbReference>